<dbReference type="STRING" id="1447883.A0A2B7YIR9"/>
<reference evidence="1 2" key="1">
    <citation type="submission" date="2017-10" db="EMBL/GenBank/DDBJ databases">
        <title>Comparative genomics in systemic dimorphic fungi from Ajellomycetaceae.</title>
        <authorList>
            <person name="Munoz J.F."/>
            <person name="Mcewen J.G."/>
            <person name="Clay O.K."/>
            <person name="Cuomo C.A."/>
        </authorList>
    </citation>
    <scope>NUCLEOTIDE SEQUENCE [LARGE SCALE GENOMIC DNA]</scope>
    <source>
        <strain evidence="1 2">UAMH7299</strain>
    </source>
</reference>
<protein>
    <recommendedName>
        <fullName evidence="3">F-box domain-containing protein</fullName>
    </recommendedName>
</protein>
<proteinExistence type="predicted"/>
<dbReference type="Proteomes" id="UP000224634">
    <property type="component" value="Unassembled WGS sequence"/>
</dbReference>
<dbReference type="SUPFAM" id="SSF81383">
    <property type="entry name" value="F-box domain"/>
    <property type="match status" value="1"/>
</dbReference>
<dbReference type="EMBL" id="PDNA01000039">
    <property type="protein sequence ID" value="PGH20758.1"/>
    <property type="molecule type" value="Genomic_DNA"/>
</dbReference>
<sequence>MAIADSNSFPTLILSADTMYQHPLKFIVEMPSKALLHPYRVIFLRNYAGEKILAVSHRIKRRVTRWKQKGQPNQPQKPPSLLNLPVEILFLINDFLPALSQACLALTCKDLYKWRRERLFTRPLQPPYPSYKDGLASLFSKRFWFPRWQLLLLLENDRWQCCSTCFRLHPPNAFSKSALLKEPHRRTCILGPDAGLVWLCPGCHITFRDKLRIISNWLSSTGKLNSGYGCAIIYGQVRVSTTHHSCVEPKNNYELSIHTGYTIKTESPGTLAQSLYTIPQVLCPHISIYTYLQDVLRGSRREDYSNLPVTAYGREVICKWCDTSIQYIDYQSEQGLLRLKTIRRLGGATFHVDATWESQTAYPLRSSSDYSGDNLKERPFGGTLETFVRDKYDSQASE</sequence>
<organism evidence="1 2">
    <name type="scientific">Polytolypa hystricis (strain UAMH7299)</name>
    <dbReference type="NCBI Taxonomy" id="1447883"/>
    <lineage>
        <taxon>Eukaryota</taxon>
        <taxon>Fungi</taxon>
        <taxon>Dikarya</taxon>
        <taxon>Ascomycota</taxon>
        <taxon>Pezizomycotina</taxon>
        <taxon>Eurotiomycetes</taxon>
        <taxon>Eurotiomycetidae</taxon>
        <taxon>Onygenales</taxon>
        <taxon>Onygenales incertae sedis</taxon>
        <taxon>Polytolypa</taxon>
    </lineage>
</organism>
<evidence type="ECO:0008006" key="3">
    <source>
        <dbReference type="Google" id="ProtNLM"/>
    </source>
</evidence>
<accession>A0A2B7YIR9</accession>
<comment type="caution">
    <text evidence="1">The sequence shown here is derived from an EMBL/GenBank/DDBJ whole genome shotgun (WGS) entry which is preliminary data.</text>
</comment>
<dbReference type="AlphaFoldDB" id="A0A2B7YIR9"/>
<name>A0A2B7YIR9_POLH7</name>
<gene>
    <name evidence="1" type="ORF">AJ80_03518</name>
</gene>
<evidence type="ECO:0000313" key="2">
    <source>
        <dbReference type="Proteomes" id="UP000224634"/>
    </source>
</evidence>
<dbReference type="InterPro" id="IPR036047">
    <property type="entry name" value="F-box-like_dom_sf"/>
</dbReference>
<keyword evidence="2" id="KW-1185">Reference proteome</keyword>
<dbReference type="OrthoDB" id="4181564at2759"/>
<evidence type="ECO:0000313" key="1">
    <source>
        <dbReference type="EMBL" id="PGH20758.1"/>
    </source>
</evidence>